<feature type="chain" id="PRO_5043582579" evidence="2">
    <location>
        <begin position="24"/>
        <end position="95"/>
    </location>
</feature>
<sequence length="95" mass="10224">MRKNFQFSTMILGAALLCGPAFATAQQTDSGAKQDMKNAGRETKYAAQDAAHGTKQGTKKAYHKTKRGTKKAYRKTKDTTKGAVNGAKEGARTPE</sequence>
<feature type="signal peptide" evidence="2">
    <location>
        <begin position="1"/>
        <end position="23"/>
    </location>
</feature>
<accession>A0AAU7DML3</accession>
<proteinExistence type="predicted"/>
<evidence type="ECO:0000256" key="2">
    <source>
        <dbReference type="SAM" id="SignalP"/>
    </source>
</evidence>
<evidence type="ECO:0000313" key="3">
    <source>
        <dbReference type="EMBL" id="XBH18626.1"/>
    </source>
</evidence>
<keyword evidence="2" id="KW-0732">Signal</keyword>
<feature type="region of interest" description="Disordered" evidence="1">
    <location>
        <begin position="25"/>
        <end position="95"/>
    </location>
</feature>
<evidence type="ECO:0000256" key="1">
    <source>
        <dbReference type="SAM" id="MobiDB-lite"/>
    </source>
</evidence>
<reference evidence="3" key="1">
    <citation type="submission" date="2023-03" db="EMBL/GenBank/DDBJ databases">
        <title>Edaphobacter sp.</title>
        <authorList>
            <person name="Huber K.J."/>
            <person name="Papendorf J."/>
            <person name="Pilke C."/>
            <person name="Bunk B."/>
            <person name="Sproeer C."/>
            <person name="Pester M."/>
        </authorList>
    </citation>
    <scope>NUCLEOTIDE SEQUENCE</scope>
    <source>
        <strain evidence="3">DSM 110680</strain>
    </source>
</reference>
<dbReference type="RefSeq" id="WP_348263852.1">
    <property type="nucleotide sequence ID" value="NZ_CP121196.1"/>
</dbReference>
<feature type="compositionally biased region" description="Basic residues" evidence="1">
    <location>
        <begin position="57"/>
        <end position="74"/>
    </location>
</feature>
<name>A0AAU7DML3_9BACT</name>
<organism evidence="3">
    <name type="scientific">Telmatobacter sp. DSM 110680</name>
    <dbReference type="NCBI Taxonomy" id="3036704"/>
    <lineage>
        <taxon>Bacteria</taxon>
        <taxon>Pseudomonadati</taxon>
        <taxon>Acidobacteriota</taxon>
        <taxon>Terriglobia</taxon>
        <taxon>Terriglobales</taxon>
        <taxon>Acidobacteriaceae</taxon>
        <taxon>Telmatobacter</taxon>
    </lineage>
</organism>
<feature type="compositionally biased region" description="Basic and acidic residues" evidence="1">
    <location>
        <begin position="32"/>
        <end position="44"/>
    </location>
</feature>
<dbReference type="Gene3D" id="1.10.287.700">
    <property type="entry name" value="Helix hairpin bin"/>
    <property type="match status" value="1"/>
</dbReference>
<dbReference type="EMBL" id="CP121196">
    <property type="protein sequence ID" value="XBH18626.1"/>
    <property type="molecule type" value="Genomic_DNA"/>
</dbReference>
<protein>
    <submittedName>
        <fullName evidence="3">Uncharacterized protein</fullName>
    </submittedName>
</protein>
<dbReference type="AlphaFoldDB" id="A0AAU7DML3"/>
<gene>
    <name evidence="3" type="ORF">P8935_04645</name>
</gene>